<reference evidence="8 9" key="1">
    <citation type="submission" date="2024-01" db="EMBL/GenBank/DDBJ databases">
        <title>A telomere-to-telomere, gap-free genome of sweet tea (Lithocarpus litseifolius).</title>
        <authorList>
            <person name="Zhou J."/>
        </authorList>
    </citation>
    <scope>NUCLEOTIDE SEQUENCE [LARGE SCALE GENOMIC DNA]</scope>
    <source>
        <strain evidence="8">Zhou-2022a</strain>
        <tissue evidence="8">Leaf</tissue>
    </source>
</reference>
<dbReference type="PANTHER" id="PTHR10926:SF29">
    <property type="entry name" value="ALA-INTERACTING SUBUNIT 2-RELATED"/>
    <property type="match status" value="1"/>
</dbReference>
<organism evidence="8 9">
    <name type="scientific">Lithocarpus litseifolius</name>
    <dbReference type="NCBI Taxonomy" id="425828"/>
    <lineage>
        <taxon>Eukaryota</taxon>
        <taxon>Viridiplantae</taxon>
        <taxon>Streptophyta</taxon>
        <taxon>Embryophyta</taxon>
        <taxon>Tracheophyta</taxon>
        <taxon>Spermatophyta</taxon>
        <taxon>Magnoliopsida</taxon>
        <taxon>eudicotyledons</taxon>
        <taxon>Gunneridae</taxon>
        <taxon>Pentapetalae</taxon>
        <taxon>rosids</taxon>
        <taxon>fabids</taxon>
        <taxon>Fagales</taxon>
        <taxon>Fagaceae</taxon>
        <taxon>Lithocarpus</taxon>
    </lineage>
</organism>
<gene>
    <name evidence="8" type="ORF">SO802_006842</name>
</gene>
<dbReference type="PANTHER" id="PTHR10926">
    <property type="entry name" value="CELL CYCLE CONTROL PROTEIN 50"/>
    <property type="match status" value="1"/>
</dbReference>
<dbReference type="GO" id="GO:0005794">
    <property type="term" value="C:Golgi apparatus"/>
    <property type="evidence" value="ECO:0007669"/>
    <property type="project" value="TreeGrafter"/>
</dbReference>
<evidence type="ECO:0000256" key="1">
    <source>
        <dbReference type="ARBA" id="ARBA00004370"/>
    </source>
</evidence>
<evidence type="ECO:0000256" key="3">
    <source>
        <dbReference type="ARBA" id="ARBA00022692"/>
    </source>
</evidence>
<evidence type="ECO:0008006" key="10">
    <source>
        <dbReference type="Google" id="ProtNLM"/>
    </source>
</evidence>
<dbReference type="Proteomes" id="UP001459277">
    <property type="component" value="Unassembled WGS sequence"/>
</dbReference>
<feature type="transmembrane region" description="Helical" evidence="6">
    <location>
        <begin position="227"/>
        <end position="249"/>
    </location>
</feature>
<protein>
    <recommendedName>
        <fullName evidence="10">ALA-interacting subunit</fullName>
    </recommendedName>
</protein>
<keyword evidence="5 6" id="KW-0472">Membrane</keyword>
<feature type="transmembrane region" description="Helical" evidence="6">
    <location>
        <begin position="311"/>
        <end position="329"/>
    </location>
</feature>
<evidence type="ECO:0000256" key="6">
    <source>
        <dbReference type="SAM" id="Phobius"/>
    </source>
</evidence>
<dbReference type="GO" id="GO:0005886">
    <property type="term" value="C:plasma membrane"/>
    <property type="evidence" value="ECO:0007669"/>
    <property type="project" value="TreeGrafter"/>
</dbReference>
<proteinExistence type="inferred from homology"/>
<keyword evidence="3 6" id="KW-0812">Transmembrane</keyword>
<keyword evidence="7" id="KW-0732">Signal</keyword>
<comment type="subcellular location">
    <subcellularLocation>
        <location evidence="1">Membrane</location>
    </subcellularLocation>
</comment>
<comment type="similarity">
    <text evidence="2">Belongs to the CDC50/LEM3 family.</text>
</comment>
<evidence type="ECO:0000256" key="7">
    <source>
        <dbReference type="SAM" id="SignalP"/>
    </source>
</evidence>
<dbReference type="AlphaFoldDB" id="A0AAW2DNQ2"/>
<keyword evidence="4 6" id="KW-1133">Transmembrane helix</keyword>
<dbReference type="InterPro" id="IPR005045">
    <property type="entry name" value="CDC50/LEM3_fam"/>
</dbReference>
<name>A0AAW2DNQ2_9ROSI</name>
<sequence>MPASSWCCLFSALMSLARLVAIEPIAWYLGFVMVNRYMKAPIYIYYQLDNYYQNHRRYVKSRSDQQLLHGLGSNKTRLCKPEQSNNGLPIVPCGLVAWSLFNDTYKFIRGKSELNVNRKNIAWKSDRDHKFGKHVYPFNFQNGTLIGGGKLNSSVPLSDQEDLIVWMRTAALPSFRKLYGRIEENLHANDVIVVNLMNNYNTYSFGGKKKLVLSTSSWLGGKNDFPGFAYIFVGSYCIVIAIVFMLLHVKSSRHLFNPKGGMVKERCMQNWGADAVAPAPLISHKKCSNSPKLEPIIEEGSENFEVMQKEAYLVLPLLLPVVLFLFLHSEEA</sequence>
<keyword evidence="9" id="KW-1185">Reference proteome</keyword>
<evidence type="ECO:0000313" key="8">
    <source>
        <dbReference type="EMBL" id="KAL0011734.1"/>
    </source>
</evidence>
<dbReference type="GO" id="GO:0005783">
    <property type="term" value="C:endoplasmic reticulum"/>
    <property type="evidence" value="ECO:0007669"/>
    <property type="project" value="TreeGrafter"/>
</dbReference>
<evidence type="ECO:0000256" key="5">
    <source>
        <dbReference type="ARBA" id="ARBA00023136"/>
    </source>
</evidence>
<comment type="caution">
    <text evidence="8">The sequence shown here is derived from an EMBL/GenBank/DDBJ whole genome shotgun (WGS) entry which is preliminary data.</text>
</comment>
<dbReference type="EMBL" id="JAZDWU010000002">
    <property type="protein sequence ID" value="KAL0011734.1"/>
    <property type="molecule type" value="Genomic_DNA"/>
</dbReference>
<evidence type="ECO:0000313" key="9">
    <source>
        <dbReference type="Proteomes" id="UP001459277"/>
    </source>
</evidence>
<evidence type="ECO:0000256" key="2">
    <source>
        <dbReference type="ARBA" id="ARBA00009457"/>
    </source>
</evidence>
<accession>A0AAW2DNQ2</accession>
<feature type="signal peptide" evidence="7">
    <location>
        <begin position="1"/>
        <end position="22"/>
    </location>
</feature>
<evidence type="ECO:0000256" key="4">
    <source>
        <dbReference type="ARBA" id="ARBA00022989"/>
    </source>
</evidence>
<feature type="chain" id="PRO_5043340621" description="ALA-interacting subunit" evidence="7">
    <location>
        <begin position="23"/>
        <end position="332"/>
    </location>
</feature>
<dbReference type="Pfam" id="PF03381">
    <property type="entry name" value="CDC50"/>
    <property type="match status" value="1"/>
</dbReference>